<evidence type="ECO:0000259" key="13">
    <source>
        <dbReference type="PROSITE" id="PS50104"/>
    </source>
</evidence>
<dbReference type="SMART" id="SM00369">
    <property type="entry name" value="LRR_TYP"/>
    <property type="match status" value="15"/>
</dbReference>
<feature type="signal peptide" evidence="12">
    <location>
        <begin position="1"/>
        <end position="21"/>
    </location>
</feature>
<accession>A0A2L2PBK7</accession>
<sequence>MASRMILVLHLLHFWAASTYASIISCGQCERNTNAELECPRSIDLQRFKVSVTDHKDYPQSVLHLTCRYDAPAINISLIEDCEFSSVKYVEFQRCPLFNTSFSEIFEQIGIRPENVTSLLFSNVGQRSGLELEEWHLRGLKNLKNLVFEANSFTAIPPNLLEATPKLRHFSFTSNKMESLPESLFKSTPNLTEIYLYNNAFTSLPVGLFANLSKLTNLSLWENKLTELHPELLSTVPQLLSLELTHNKISQFDSGVFSNLTNLRSVLLNSNSLEFLPENIFHNCPNLEILESNFNKITSLSSELFKKSTKLKRLDFSNNQIRSLPQNIFKGLNDLAKLLLKRNGLTSLPVDIFTDLTNLEALDLQSNLLVALPSRCFDNLRQMNVLVLKNNSISELPDDIFKNCESLKKLYVSYNNLSVLQSSSFPHPRTSLELLDLANNNISFSVQSNMDSASQLITLEEHFPLSEQTNLTLLCLSNNRIPVVSQAFTTNFPELEELDLDGNIIEYLDFNYLSFKSDNVVIKLNNNKIKSISLQDAAHTQPPKIVNVQLEGNQLSCDCNIYKFARLLQGKSFQKGENTFQYQVENREKITCSYPENQNLQIPVMKVNTDVLTCQVQECPNRCRCFTRPHDMMLIINCAYQGLQSIPKLTHDLVKGNYSLTLNLSNNTITNLNGLQDSEYSSLVNLTVPNNKLSFINESVLPDHLKVLDIRGNNFTSLSKSLLEFLNSSVTLSLGENPWHCNCDLDDLHTFLRDPNRKVTDSHNIICDNLDEPLINVQKEDLCPIIRQAMVIVTITCITIFLFLFCVLGTVSVYKYKQDVKVWLFTHRICLWAVVEEEHEANKKYDAFISYSNKDEEFVNSVLVPGLESGDPKYKVCLHYRDWVPGEYIQDQIDQSIEASRRTIVILSSNSVENVWGQLQFKTAHSKALKEKTNKIIVIVFGEVPPDSELDEELRLYLSTRTYLQWRDPKFWEKLRYVMPHPQEFINKHKHTDKFELVISNSKQNP</sequence>
<dbReference type="Gene3D" id="3.80.10.10">
    <property type="entry name" value="Ribonuclease Inhibitor"/>
    <property type="match status" value="4"/>
</dbReference>
<keyword evidence="8 11" id="KW-0472">Membrane</keyword>
<evidence type="ECO:0000256" key="4">
    <source>
        <dbReference type="ARBA" id="ARBA00022692"/>
    </source>
</evidence>
<organism evidence="14">
    <name type="scientific">Cherax quadricarinatus</name>
    <name type="common">Australian red claw crayfish</name>
    <dbReference type="NCBI Taxonomy" id="27406"/>
    <lineage>
        <taxon>Eukaryota</taxon>
        <taxon>Metazoa</taxon>
        <taxon>Ecdysozoa</taxon>
        <taxon>Arthropoda</taxon>
        <taxon>Crustacea</taxon>
        <taxon>Multicrustacea</taxon>
        <taxon>Malacostraca</taxon>
        <taxon>Eumalacostraca</taxon>
        <taxon>Eucarida</taxon>
        <taxon>Decapoda</taxon>
        <taxon>Pleocyemata</taxon>
        <taxon>Astacidea</taxon>
        <taxon>Parastacoidea</taxon>
        <taxon>Parastacidae</taxon>
        <taxon>Cherax</taxon>
    </lineage>
</organism>
<dbReference type="SMART" id="SM00082">
    <property type="entry name" value="LRRCT"/>
    <property type="match status" value="2"/>
</dbReference>
<dbReference type="InterPro" id="IPR000157">
    <property type="entry name" value="TIR_dom"/>
</dbReference>
<feature type="transmembrane region" description="Helical" evidence="11">
    <location>
        <begin position="789"/>
        <end position="814"/>
    </location>
</feature>
<keyword evidence="7 11" id="KW-1133">Transmembrane helix</keyword>
<keyword evidence="4 11" id="KW-0812">Transmembrane</keyword>
<dbReference type="Pfam" id="PF13855">
    <property type="entry name" value="LRR_8"/>
    <property type="match status" value="2"/>
</dbReference>
<dbReference type="EMBL" id="KY861317">
    <property type="protein sequence ID" value="AVH86103.1"/>
    <property type="molecule type" value="mRNA"/>
</dbReference>
<dbReference type="SMART" id="SM00364">
    <property type="entry name" value="LRR_BAC"/>
    <property type="match status" value="7"/>
</dbReference>
<dbReference type="Pfam" id="PF01582">
    <property type="entry name" value="TIR"/>
    <property type="match status" value="1"/>
</dbReference>
<evidence type="ECO:0000256" key="8">
    <source>
        <dbReference type="ARBA" id="ARBA00023136"/>
    </source>
</evidence>
<gene>
    <name evidence="14" type="primary">Toll</name>
</gene>
<dbReference type="PROSITE" id="PS51257">
    <property type="entry name" value="PROKAR_LIPOPROTEIN"/>
    <property type="match status" value="1"/>
</dbReference>
<dbReference type="InterPro" id="IPR000483">
    <property type="entry name" value="Cys-rich_flank_reg_C"/>
</dbReference>
<dbReference type="FunFam" id="3.80.10.10:FF:001164">
    <property type="entry name" value="GH01279p"/>
    <property type="match status" value="1"/>
</dbReference>
<dbReference type="OrthoDB" id="1421090at2759"/>
<dbReference type="InterPro" id="IPR035897">
    <property type="entry name" value="Toll_tir_struct_dom_sf"/>
</dbReference>
<dbReference type="Gene3D" id="3.40.50.10140">
    <property type="entry name" value="Toll/interleukin-1 receptor homology (TIR) domain"/>
    <property type="match status" value="1"/>
</dbReference>
<dbReference type="InterPro" id="IPR001611">
    <property type="entry name" value="Leu-rich_rpt"/>
</dbReference>
<reference evidence="14" key="1">
    <citation type="journal article" date="2017" name="Dev. Comp. Immunol.">
        <title>CqToll participates in antiviral response against white spot syndrome virus via induction of anti-lipopolysaccharide factor in red claw crayfish Cherax quadricarinatus.</title>
        <authorList>
            <person name="Li Y.Y."/>
            <person name="Chen X.X."/>
            <person name="Lin F.Y."/>
            <person name="Chen Q.F."/>
            <person name="Ma X.Y."/>
            <person name="Liu H.P."/>
        </authorList>
    </citation>
    <scope>NUCLEOTIDE SEQUENCE</scope>
    <source>
        <tissue evidence="14">Hemocytes</tissue>
    </source>
</reference>
<dbReference type="SMART" id="SM00255">
    <property type="entry name" value="TIR"/>
    <property type="match status" value="1"/>
</dbReference>
<dbReference type="GO" id="GO:0005886">
    <property type="term" value="C:plasma membrane"/>
    <property type="evidence" value="ECO:0007669"/>
    <property type="project" value="TreeGrafter"/>
</dbReference>
<dbReference type="GO" id="GO:0007165">
    <property type="term" value="P:signal transduction"/>
    <property type="evidence" value="ECO:0007669"/>
    <property type="project" value="InterPro"/>
</dbReference>
<feature type="chain" id="PRO_5014656203" evidence="12">
    <location>
        <begin position="22"/>
        <end position="1006"/>
    </location>
</feature>
<dbReference type="PROSITE" id="PS50104">
    <property type="entry name" value="TIR"/>
    <property type="match status" value="1"/>
</dbReference>
<keyword evidence="9" id="KW-0675">Receptor</keyword>
<dbReference type="AlphaFoldDB" id="A0A2L2PBK7"/>
<comment type="similarity">
    <text evidence="2">Belongs to the Toll-like receptor family.</text>
</comment>
<dbReference type="PRINTS" id="PR01537">
    <property type="entry name" value="INTRLKN1R1F"/>
</dbReference>
<evidence type="ECO:0000256" key="1">
    <source>
        <dbReference type="ARBA" id="ARBA00004479"/>
    </source>
</evidence>
<feature type="domain" description="TIR" evidence="13">
    <location>
        <begin position="843"/>
        <end position="979"/>
    </location>
</feature>
<dbReference type="PANTHER" id="PTHR24365">
    <property type="entry name" value="TOLL-LIKE RECEPTOR"/>
    <property type="match status" value="1"/>
</dbReference>
<dbReference type="InterPro" id="IPR032675">
    <property type="entry name" value="LRR_dom_sf"/>
</dbReference>
<evidence type="ECO:0000256" key="5">
    <source>
        <dbReference type="ARBA" id="ARBA00022729"/>
    </source>
</evidence>
<dbReference type="InterPro" id="IPR003591">
    <property type="entry name" value="Leu-rich_rpt_typical-subtyp"/>
</dbReference>
<dbReference type="SUPFAM" id="SSF52058">
    <property type="entry name" value="L domain-like"/>
    <property type="match status" value="3"/>
</dbReference>
<evidence type="ECO:0000256" key="9">
    <source>
        <dbReference type="ARBA" id="ARBA00023170"/>
    </source>
</evidence>
<evidence type="ECO:0000256" key="10">
    <source>
        <dbReference type="ARBA" id="ARBA00023180"/>
    </source>
</evidence>
<name>A0A2L2PBK7_CHEQU</name>
<keyword evidence="5 12" id="KW-0732">Signal</keyword>
<evidence type="ECO:0000313" key="14">
    <source>
        <dbReference type="EMBL" id="AVH86103.1"/>
    </source>
</evidence>
<evidence type="ECO:0000256" key="11">
    <source>
        <dbReference type="SAM" id="Phobius"/>
    </source>
</evidence>
<keyword evidence="10" id="KW-0325">Glycoprotein</keyword>
<proteinExistence type="evidence at transcript level"/>
<evidence type="ECO:0000256" key="3">
    <source>
        <dbReference type="ARBA" id="ARBA00022614"/>
    </source>
</evidence>
<keyword evidence="6" id="KW-0677">Repeat</keyword>
<reference evidence="14" key="2">
    <citation type="submission" date="2017-03" db="EMBL/GenBank/DDBJ databases">
        <authorList>
            <person name="Afonso C.L."/>
            <person name="Miller P.J."/>
            <person name="Scott M.A."/>
            <person name="Spackman E."/>
            <person name="Goraichik I."/>
            <person name="Dimitrov K.M."/>
            <person name="Suarez D.L."/>
            <person name="Swayne D.E."/>
        </authorList>
    </citation>
    <scope>NUCLEOTIDE SEQUENCE</scope>
    <source>
        <tissue evidence="14">Hemocytes</tissue>
    </source>
</reference>
<evidence type="ECO:0000256" key="12">
    <source>
        <dbReference type="SAM" id="SignalP"/>
    </source>
</evidence>
<comment type="subcellular location">
    <subcellularLocation>
        <location evidence="1">Membrane</location>
        <topology evidence="1">Single-pass type I membrane protein</topology>
    </subcellularLocation>
</comment>
<evidence type="ECO:0000256" key="6">
    <source>
        <dbReference type="ARBA" id="ARBA00022737"/>
    </source>
</evidence>
<dbReference type="Pfam" id="PF00560">
    <property type="entry name" value="LRR_1"/>
    <property type="match status" value="1"/>
</dbReference>
<dbReference type="SMART" id="SM00365">
    <property type="entry name" value="LRR_SD22"/>
    <property type="match status" value="4"/>
</dbReference>
<dbReference type="SUPFAM" id="SSF52200">
    <property type="entry name" value="Toll/Interleukin receptor TIR domain"/>
    <property type="match status" value="1"/>
</dbReference>
<dbReference type="PANTHER" id="PTHR24365:SF541">
    <property type="entry name" value="PROTEIN TOLL-RELATED"/>
    <property type="match status" value="1"/>
</dbReference>
<dbReference type="GO" id="GO:0038023">
    <property type="term" value="F:signaling receptor activity"/>
    <property type="evidence" value="ECO:0007669"/>
    <property type="project" value="TreeGrafter"/>
</dbReference>
<dbReference type="PROSITE" id="PS51450">
    <property type="entry name" value="LRR"/>
    <property type="match status" value="2"/>
</dbReference>
<evidence type="ECO:0000256" key="2">
    <source>
        <dbReference type="ARBA" id="ARBA00009634"/>
    </source>
</evidence>
<evidence type="ECO:0000256" key="7">
    <source>
        <dbReference type="ARBA" id="ARBA00022989"/>
    </source>
</evidence>
<keyword evidence="3" id="KW-0433">Leucine-rich repeat</keyword>
<dbReference type="FunFam" id="3.40.50.10140:FF:000021">
    <property type="entry name" value="Toll receptor 13"/>
    <property type="match status" value="1"/>
</dbReference>
<protein>
    <submittedName>
        <fullName evidence="14">Toll protein</fullName>
    </submittedName>
</protein>